<feature type="domain" description="SLH" evidence="2">
    <location>
        <begin position="634"/>
        <end position="692"/>
    </location>
</feature>
<feature type="domain" description="SLH" evidence="2">
    <location>
        <begin position="575"/>
        <end position="633"/>
    </location>
</feature>
<evidence type="ECO:0000313" key="3">
    <source>
        <dbReference type="EMBL" id="SLM95858.1"/>
    </source>
</evidence>
<comment type="similarity">
    <text evidence="1">Belongs to the N-acetylmuramoyl-L-alanine amidase 2 family.</text>
</comment>
<gene>
    <name evidence="3" type="ORF">FM110_13520</name>
</gene>
<dbReference type="GO" id="GO:0008745">
    <property type="term" value="F:N-acetylmuramoyl-L-alanine amidase activity"/>
    <property type="evidence" value="ECO:0007669"/>
    <property type="project" value="InterPro"/>
</dbReference>
<dbReference type="InterPro" id="IPR006311">
    <property type="entry name" value="TAT_signal"/>
</dbReference>
<dbReference type="InterPro" id="IPR036505">
    <property type="entry name" value="Amidase/PGRP_sf"/>
</dbReference>
<dbReference type="Proteomes" id="UP000195981">
    <property type="component" value="Unassembled WGS sequence"/>
</dbReference>
<dbReference type="InterPro" id="IPR001119">
    <property type="entry name" value="SLH_dom"/>
</dbReference>
<dbReference type="EMBL" id="FWFG01000116">
    <property type="protein sequence ID" value="SLM95858.1"/>
    <property type="molecule type" value="Genomic_DNA"/>
</dbReference>
<evidence type="ECO:0000313" key="4">
    <source>
        <dbReference type="Proteomes" id="UP000195981"/>
    </source>
</evidence>
<evidence type="ECO:0000259" key="2">
    <source>
        <dbReference type="PROSITE" id="PS51272"/>
    </source>
</evidence>
<dbReference type="GO" id="GO:0009253">
    <property type="term" value="P:peptidoglycan catabolic process"/>
    <property type="evidence" value="ECO:0007669"/>
    <property type="project" value="InterPro"/>
</dbReference>
<dbReference type="CDD" id="cd06583">
    <property type="entry name" value="PGRP"/>
    <property type="match status" value="1"/>
</dbReference>
<dbReference type="Pfam" id="PF01510">
    <property type="entry name" value="Amidase_2"/>
    <property type="match status" value="1"/>
</dbReference>
<accession>A0A1X6X9G8</accession>
<dbReference type="GO" id="GO:0008270">
    <property type="term" value="F:zinc ion binding"/>
    <property type="evidence" value="ECO:0007669"/>
    <property type="project" value="InterPro"/>
</dbReference>
<protein>
    <recommendedName>
        <fullName evidence="2">SLH domain-containing protein</fullName>
    </recommendedName>
</protein>
<dbReference type="PROSITE" id="PS51272">
    <property type="entry name" value="SLH"/>
    <property type="match status" value="3"/>
</dbReference>
<dbReference type="InterPro" id="IPR002502">
    <property type="entry name" value="Amidase_domain"/>
</dbReference>
<dbReference type="InterPro" id="IPR006619">
    <property type="entry name" value="PGRP_domain_met/bac"/>
</dbReference>
<evidence type="ECO:0000256" key="1">
    <source>
        <dbReference type="ARBA" id="ARBA00007553"/>
    </source>
</evidence>
<sequence>MSPSHPVRPLPSVRRRVLLGLGAAAVPAAVLGLPEVADAVPAGPGAPAEPVLPLEPVDPAVTGGETVILDQVLADLAPVTDDPDGPLRRIEDVAATMIGCTWQGEAPEEVWVRGRAEDGTWSPWLEAERAFDPETGDAADGTEPSWLGGSFAVDVRASRGGEDVSGELTAHIVTTSPRKQDDGTALFTAGAGVGATGRVGVVGAISSTAGTSIGPNAPTVISRAQWGADESLVRSVSTSSSLKGVVLHHTAGANSYSQAESAQQVRGILSYHTKTLGWSDIGYNFLIDRYGQVFEARHGGMINNVVGAHALGFNTGTCGISVMGDFTSSAPPQVAIDAAMSVAAWKLLGTMRADISEKVSYTVGISGTRFPKGSTQSLPRFYAHRDVGTTACPGAAFYGRMSTMRTDLQRRIDTGWRGHFDAFRTAGGGDVLGSVKKVAHPKGSYTLTVLTKGIILSDGLKNSVAYATPFADSWKPEWGRPTSEASEVSGVTRQRFEHGTAVLQGGNVTFSTQRFSDVPPSMMFAAEIEEIAARGITTGYPDGTYRPAASINRDAMIAFIHRAKGSPSSTPPARSPFRDLTPSTMYYKEICWALDQGITTGYPDGTYRPTEPVERGAVAAFLHRCAGSPTVSTGGQRFSDVPVSHQFFREISWLVSAGITTGWPDGTFHPEAAINRDAMAAFMVRWLKATGA</sequence>
<name>A0A1X6X9G8_9MICO</name>
<feature type="domain" description="SLH" evidence="2">
    <location>
        <begin position="511"/>
        <end position="574"/>
    </location>
</feature>
<dbReference type="Pfam" id="PF00395">
    <property type="entry name" value="SLH"/>
    <property type="match status" value="3"/>
</dbReference>
<keyword evidence="4" id="KW-1185">Reference proteome</keyword>
<dbReference type="InterPro" id="IPR015510">
    <property type="entry name" value="PGRP"/>
</dbReference>
<dbReference type="SMART" id="SM00701">
    <property type="entry name" value="PGRP"/>
    <property type="match status" value="1"/>
</dbReference>
<dbReference type="SUPFAM" id="SSF55846">
    <property type="entry name" value="N-acetylmuramoyl-L-alanine amidase-like"/>
    <property type="match status" value="1"/>
</dbReference>
<dbReference type="OrthoDB" id="514320at2"/>
<dbReference type="AlphaFoldDB" id="A0A1X6X9G8"/>
<dbReference type="RefSeq" id="WP_087105264.1">
    <property type="nucleotide sequence ID" value="NZ_FWFG01000116.1"/>
</dbReference>
<dbReference type="PROSITE" id="PS51318">
    <property type="entry name" value="TAT"/>
    <property type="match status" value="1"/>
</dbReference>
<organism evidence="3 4">
    <name type="scientific">Brachybacterium nesterenkovii</name>
    <dbReference type="NCBI Taxonomy" id="47847"/>
    <lineage>
        <taxon>Bacteria</taxon>
        <taxon>Bacillati</taxon>
        <taxon>Actinomycetota</taxon>
        <taxon>Actinomycetes</taxon>
        <taxon>Micrococcales</taxon>
        <taxon>Dermabacteraceae</taxon>
        <taxon>Brachybacterium</taxon>
    </lineage>
</organism>
<dbReference type="Gene3D" id="3.40.80.10">
    <property type="entry name" value="Peptidoglycan recognition protein-like"/>
    <property type="match status" value="1"/>
</dbReference>
<proteinExistence type="inferred from homology"/>
<reference evidence="3 4" key="1">
    <citation type="submission" date="2017-02" db="EMBL/GenBank/DDBJ databases">
        <authorList>
            <person name="Peterson S.W."/>
        </authorList>
    </citation>
    <scope>NUCLEOTIDE SEQUENCE [LARGE SCALE GENOMIC DNA]</scope>
    <source>
        <strain evidence="3 4">CIP104813</strain>
    </source>
</reference>
<dbReference type="PANTHER" id="PTHR11022:SF41">
    <property type="entry name" value="PEPTIDOGLYCAN-RECOGNITION PROTEIN LC-RELATED"/>
    <property type="match status" value="1"/>
</dbReference>
<dbReference type="PANTHER" id="PTHR11022">
    <property type="entry name" value="PEPTIDOGLYCAN RECOGNITION PROTEIN"/>
    <property type="match status" value="1"/>
</dbReference>